<dbReference type="GO" id="GO:0003677">
    <property type="term" value="F:DNA binding"/>
    <property type="evidence" value="ECO:0007669"/>
    <property type="project" value="UniProtKB-KW"/>
</dbReference>
<comment type="caution">
    <text evidence="5">The sequence shown here is derived from an EMBL/GenBank/DDBJ whole genome shotgun (WGS) entry which is preliminary data.</text>
</comment>
<dbReference type="SUPFAM" id="SSF46785">
    <property type="entry name" value="Winged helix' DNA-binding domain"/>
    <property type="match status" value="1"/>
</dbReference>
<dbReference type="PRINTS" id="PR00598">
    <property type="entry name" value="HTHMARR"/>
</dbReference>
<evidence type="ECO:0000256" key="2">
    <source>
        <dbReference type="ARBA" id="ARBA00023125"/>
    </source>
</evidence>
<dbReference type="InterPro" id="IPR023187">
    <property type="entry name" value="Tscrpt_reg_MarR-type_CS"/>
</dbReference>
<evidence type="ECO:0000256" key="1">
    <source>
        <dbReference type="ARBA" id="ARBA00023015"/>
    </source>
</evidence>
<organism evidence="5 6">
    <name type="scientific">Cellulomonas denverensis</name>
    <dbReference type="NCBI Taxonomy" id="264297"/>
    <lineage>
        <taxon>Bacteria</taxon>
        <taxon>Bacillati</taxon>
        <taxon>Actinomycetota</taxon>
        <taxon>Actinomycetes</taxon>
        <taxon>Micrococcales</taxon>
        <taxon>Cellulomonadaceae</taxon>
        <taxon>Cellulomonas</taxon>
    </lineage>
</organism>
<dbReference type="GO" id="GO:0003700">
    <property type="term" value="F:DNA-binding transcription factor activity"/>
    <property type="evidence" value="ECO:0007669"/>
    <property type="project" value="InterPro"/>
</dbReference>
<dbReference type="PANTHER" id="PTHR33164:SF104">
    <property type="entry name" value="TRANSCRIPTIONAL REGULATORY PROTEIN"/>
    <property type="match status" value="1"/>
</dbReference>
<gene>
    <name evidence="5" type="ORF">HGA03_07300</name>
</gene>
<dbReference type="InterPro" id="IPR036390">
    <property type="entry name" value="WH_DNA-bd_sf"/>
</dbReference>
<evidence type="ECO:0000256" key="3">
    <source>
        <dbReference type="ARBA" id="ARBA00023163"/>
    </source>
</evidence>
<evidence type="ECO:0000313" key="6">
    <source>
        <dbReference type="Proteomes" id="UP000581206"/>
    </source>
</evidence>
<keyword evidence="1" id="KW-0805">Transcription regulation</keyword>
<dbReference type="AlphaFoldDB" id="A0A7X6KUG7"/>
<reference evidence="5 6" key="1">
    <citation type="submission" date="2020-04" db="EMBL/GenBank/DDBJ databases">
        <title>MicrobeNet Type strains.</title>
        <authorList>
            <person name="Nicholson A.C."/>
        </authorList>
    </citation>
    <scope>NUCLEOTIDE SEQUENCE [LARGE SCALE GENOMIC DNA]</scope>
    <source>
        <strain evidence="5 6">ATCC BAA-788</strain>
    </source>
</reference>
<protein>
    <submittedName>
        <fullName evidence="5">MarR family transcriptional regulator</fullName>
    </submittedName>
</protein>
<dbReference type="PROSITE" id="PS01117">
    <property type="entry name" value="HTH_MARR_1"/>
    <property type="match status" value="1"/>
</dbReference>
<dbReference type="Proteomes" id="UP000581206">
    <property type="component" value="Unassembled WGS sequence"/>
</dbReference>
<sequence length="154" mass="17571">MTGDARLAAEAWEELFRTQVAIMRRLQRDPIWDRISLREYDLLFTLSTAPGHRLRLRELAEYSLLSQPSLSRMVERLEAAGWVRRDRAPEDGRGVLVGLTEDGAELQREVGRRHVEAIAHYVGGALDDRRLQQLRELTGALRSAQAGIGDLRRE</sequence>
<dbReference type="Pfam" id="PF01047">
    <property type="entry name" value="MarR"/>
    <property type="match status" value="1"/>
</dbReference>
<dbReference type="SMART" id="SM00347">
    <property type="entry name" value="HTH_MARR"/>
    <property type="match status" value="1"/>
</dbReference>
<name>A0A7X6KUG7_9CELL</name>
<evidence type="ECO:0000259" key="4">
    <source>
        <dbReference type="PROSITE" id="PS50995"/>
    </source>
</evidence>
<dbReference type="RefSeq" id="WP_168629604.1">
    <property type="nucleotide sequence ID" value="NZ_BONL01000013.1"/>
</dbReference>
<dbReference type="PROSITE" id="PS50995">
    <property type="entry name" value="HTH_MARR_2"/>
    <property type="match status" value="1"/>
</dbReference>
<dbReference type="PANTHER" id="PTHR33164">
    <property type="entry name" value="TRANSCRIPTIONAL REGULATOR, MARR FAMILY"/>
    <property type="match status" value="1"/>
</dbReference>
<feature type="domain" description="HTH marR-type" evidence="4">
    <location>
        <begin position="8"/>
        <end position="143"/>
    </location>
</feature>
<keyword evidence="6" id="KW-1185">Reference proteome</keyword>
<dbReference type="Gene3D" id="1.10.10.10">
    <property type="entry name" value="Winged helix-like DNA-binding domain superfamily/Winged helix DNA-binding domain"/>
    <property type="match status" value="1"/>
</dbReference>
<dbReference type="InterPro" id="IPR039422">
    <property type="entry name" value="MarR/SlyA-like"/>
</dbReference>
<accession>A0A7X6KUG7</accession>
<dbReference type="EMBL" id="JAAXOX010000003">
    <property type="protein sequence ID" value="NKY22472.1"/>
    <property type="molecule type" value="Genomic_DNA"/>
</dbReference>
<dbReference type="InterPro" id="IPR036388">
    <property type="entry name" value="WH-like_DNA-bd_sf"/>
</dbReference>
<keyword evidence="3" id="KW-0804">Transcription</keyword>
<dbReference type="InterPro" id="IPR000835">
    <property type="entry name" value="HTH_MarR-typ"/>
</dbReference>
<keyword evidence="2" id="KW-0238">DNA-binding</keyword>
<proteinExistence type="predicted"/>
<dbReference type="GO" id="GO:0006950">
    <property type="term" value="P:response to stress"/>
    <property type="evidence" value="ECO:0007669"/>
    <property type="project" value="TreeGrafter"/>
</dbReference>
<evidence type="ECO:0000313" key="5">
    <source>
        <dbReference type="EMBL" id="NKY22472.1"/>
    </source>
</evidence>